<proteinExistence type="predicted"/>
<evidence type="ECO:0000313" key="2">
    <source>
        <dbReference type="Proteomes" id="UP000634136"/>
    </source>
</evidence>
<sequence>MSRSTSEKVNGSFAIIGDDDLEAEFPMNSHIARMLYDIKSSTTGKTGNQNQASVSGCSGTNYRSCIPASNGGSSKTCRSDYDRTC</sequence>
<dbReference type="OrthoDB" id="1411416at2759"/>
<accession>A0A834TK15</accession>
<comment type="caution">
    <text evidence="1">The sequence shown here is derived from an EMBL/GenBank/DDBJ whole genome shotgun (WGS) entry which is preliminary data.</text>
</comment>
<gene>
    <name evidence="1" type="ORF">G2W53_027840</name>
</gene>
<keyword evidence="2" id="KW-1185">Reference proteome</keyword>
<dbReference type="Proteomes" id="UP000634136">
    <property type="component" value="Unassembled WGS sequence"/>
</dbReference>
<dbReference type="AlphaFoldDB" id="A0A834TK15"/>
<protein>
    <submittedName>
        <fullName evidence="1">Uncharacterized protein</fullName>
    </submittedName>
</protein>
<dbReference type="EMBL" id="JAAIUW010000008">
    <property type="protein sequence ID" value="KAF7822385.1"/>
    <property type="molecule type" value="Genomic_DNA"/>
</dbReference>
<name>A0A834TK15_9FABA</name>
<evidence type="ECO:0000313" key="1">
    <source>
        <dbReference type="EMBL" id="KAF7822385.1"/>
    </source>
</evidence>
<organism evidence="1 2">
    <name type="scientific">Senna tora</name>
    <dbReference type="NCBI Taxonomy" id="362788"/>
    <lineage>
        <taxon>Eukaryota</taxon>
        <taxon>Viridiplantae</taxon>
        <taxon>Streptophyta</taxon>
        <taxon>Embryophyta</taxon>
        <taxon>Tracheophyta</taxon>
        <taxon>Spermatophyta</taxon>
        <taxon>Magnoliopsida</taxon>
        <taxon>eudicotyledons</taxon>
        <taxon>Gunneridae</taxon>
        <taxon>Pentapetalae</taxon>
        <taxon>rosids</taxon>
        <taxon>fabids</taxon>
        <taxon>Fabales</taxon>
        <taxon>Fabaceae</taxon>
        <taxon>Caesalpinioideae</taxon>
        <taxon>Cassia clade</taxon>
        <taxon>Senna</taxon>
    </lineage>
</organism>
<reference evidence="1" key="1">
    <citation type="submission" date="2020-09" db="EMBL/GenBank/DDBJ databases">
        <title>Genome-Enabled Discovery of Anthraquinone Biosynthesis in Senna tora.</title>
        <authorList>
            <person name="Kang S.-H."/>
            <person name="Pandey R.P."/>
            <person name="Lee C.-M."/>
            <person name="Sim J.-S."/>
            <person name="Jeong J.-T."/>
            <person name="Choi B.-S."/>
            <person name="Jung M."/>
            <person name="Ginzburg D."/>
            <person name="Zhao K."/>
            <person name="Won S.Y."/>
            <person name="Oh T.-J."/>
            <person name="Yu Y."/>
            <person name="Kim N.-H."/>
            <person name="Lee O.R."/>
            <person name="Lee T.-H."/>
            <person name="Bashyal P."/>
            <person name="Kim T.-S."/>
            <person name="Lee W.-H."/>
            <person name="Kawkins C."/>
            <person name="Kim C.-K."/>
            <person name="Kim J.S."/>
            <person name="Ahn B.O."/>
            <person name="Rhee S.Y."/>
            <person name="Sohng J.K."/>
        </authorList>
    </citation>
    <scope>NUCLEOTIDE SEQUENCE</scope>
    <source>
        <tissue evidence="1">Leaf</tissue>
    </source>
</reference>